<dbReference type="SUPFAM" id="SSF56219">
    <property type="entry name" value="DNase I-like"/>
    <property type="match status" value="1"/>
</dbReference>
<dbReference type="PANTHER" id="PTHR46670">
    <property type="entry name" value="ENDO/EXONUCLEASE/PHOSPHATASE DOMAIN-CONTAINING PROTEIN"/>
    <property type="match status" value="1"/>
</dbReference>
<keyword evidence="3" id="KW-1185">Reference proteome</keyword>
<dbReference type="OrthoDB" id="10067249at2759"/>
<dbReference type="Pfam" id="PF00078">
    <property type="entry name" value="RVT_1"/>
    <property type="match status" value="1"/>
</dbReference>
<dbReference type="EnsemblMetazoa" id="XM_038204974.1">
    <property type="protein sequence ID" value="XP_038060902.1"/>
    <property type="gene ID" value="LOC119731734"/>
</dbReference>
<dbReference type="Proteomes" id="UP000887568">
    <property type="component" value="Unplaced"/>
</dbReference>
<sequence length="741" mass="84004">MVATTTNSYSHDELLSLKPTGKTTVPLHVHTRLKELGIGVPRPTKRGRRSWAKQQKPIPVLSHQDIPYEIHPDFQAGQKGANPTNLTNISPCLPPTKQLVPTTFGLWNARSMKPKIPILCDLIISNHIDIIAITETWLTGDHRDHRAIADLMATLPDYQIHHIPRKNRNGGGVCVYLRSSFNAHMNEGRTFDSFEHIDLSINARSQTPLRLIVIYRPQRLIDGRMTSPIFFREFSTLLESVVSEPGHIVVAGDFNFHVDDPSNREAAIFCDLIDSANLEQHVTGPTHREGHTLDLILSRSADDTVSRVVTTNYLPSDHAAVKCLLNVSRPDPVKRDIKLREIRKIDIDAFRKDILASPLYTAPASDLNQLVHQYESTLKDLLNQHAPLISRNISCRPHAPWYNEHIHKAKQELRKRERKWKSSKLAVHKQLLNEQIYRYNRMITQAKTEYHRTQLADCDSQQLFRKVDKLCTPKSSRTLPPENEPESLVDRFSQFFSNKTQTIIAELDNASTVETTVPVADSCETSFTGFDILSDSSVRKLITGSPSTTCRLDPIPTSLLKKCLNELTPIITTIINLSLENGHFPDAFKSAHVTPLLKKPNMDPEPLKNYRPIANLKFLAKITERAASSQVQDYLLENSLHSNMQSAYKRRHSVETALLRVNNDLLLAADKGQEAVLVLLDYSAAFDTINHEIMLHRLCHRYGISGHAINWFESYFKHRTQYISINDDLSDAYVPEVGVPQ</sequence>
<protein>
    <recommendedName>
        <fullName evidence="1">Reverse transcriptase domain-containing protein</fullName>
    </recommendedName>
</protein>
<name>A0A914AAL3_PATMI</name>
<evidence type="ECO:0000313" key="2">
    <source>
        <dbReference type="EnsemblMetazoa" id="XP_038060902.1"/>
    </source>
</evidence>
<dbReference type="InterPro" id="IPR036691">
    <property type="entry name" value="Endo/exonu/phosph_ase_sf"/>
</dbReference>
<dbReference type="InterPro" id="IPR000477">
    <property type="entry name" value="RT_dom"/>
</dbReference>
<dbReference type="OMA" id="TINHEIM"/>
<dbReference type="Pfam" id="PF03372">
    <property type="entry name" value="Exo_endo_phos"/>
    <property type="match status" value="1"/>
</dbReference>
<evidence type="ECO:0000259" key="1">
    <source>
        <dbReference type="PROSITE" id="PS50878"/>
    </source>
</evidence>
<dbReference type="GeneID" id="119731734"/>
<dbReference type="Gene3D" id="3.60.10.10">
    <property type="entry name" value="Endonuclease/exonuclease/phosphatase"/>
    <property type="match status" value="1"/>
</dbReference>
<dbReference type="GO" id="GO:0003824">
    <property type="term" value="F:catalytic activity"/>
    <property type="evidence" value="ECO:0007669"/>
    <property type="project" value="InterPro"/>
</dbReference>
<feature type="domain" description="Reverse transcriptase" evidence="1">
    <location>
        <begin position="577"/>
        <end position="741"/>
    </location>
</feature>
<dbReference type="RefSeq" id="XP_038060902.1">
    <property type="nucleotide sequence ID" value="XM_038204974.1"/>
</dbReference>
<reference evidence="2" key="1">
    <citation type="submission" date="2022-11" db="UniProtKB">
        <authorList>
            <consortium name="EnsemblMetazoa"/>
        </authorList>
    </citation>
    <scope>IDENTIFICATION</scope>
</reference>
<organism evidence="2 3">
    <name type="scientific">Patiria miniata</name>
    <name type="common">Bat star</name>
    <name type="synonym">Asterina miniata</name>
    <dbReference type="NCBI Taxonomy" id="46514"/>
    <lineage>
        <taxon>Eukaryota</taxon>
        <taxon>Metazoa</taxon>
        <taxon>Echinodermata</taxon>
        <taxon>Eleutherozoa</taxon>
        <taxon>Asterozoa</taxon>
        <taxon>Asteroidea</taxon>
        <taxon>Valvatacea</taxon>
        <taxon>Valvatida</taxon>
        <taxon>Asterinidae</taxon>
        <taxon>Patiria</taxon>
    </lineage>
</organism>
<dbReference type="PANTHER" id="PTHR46670:SF3">
    <property type="entry name" value="ENDONUCLEASE_EXONUCLEASE_PHOSPHATASE DOMAIN-CONTAINING PROTEIN"/>
    <property type="match status" value="1"/>
</dbReference>
<dbReference type="PROSITE" id="PS50878">
    <property type="entry name" value="RT_POL"/>
    <property type="match status" value="1"/>
</dbReference>
<accession>A0A914AAL3</accession>
<dbReference type="AlphaFoldDB" id="A0A914AAL3"/>
<proteinExistence type="predicted"/>
<evidence type="ECO:0000313" key="3">
    <source>
        <dbReference type="Proteomes" id="UP000887568"/>
    </source>
</evidence>
<dbReference type="InterPro" id="IPR005135">
    <property type="entry name" value="Endo/exonuclease/phosphatase"/>
</dbReference>